<gene>
    <name evidence="1" type="ORF">ZAZAV_269</name>
</gene>
<sequence length="139" mass="15757">MQDLPVELQERVLLSLKQPEDLYRACSTSRANFGICSGSVFWRAKFAREGLPLLEEGNNFATWLKIYAESVSSAEIADELISSRDQLLISIKDIPDLSLLQIPGYEKQLETLWREMQTGANRFASVGLLRSFDEPVDFI</sequence>
<proteinExistence type="predicted"/>
<dbReference type="SUPFAM" id="SSF81383">
    <property type="entry name" value="F-box domain"/>
    <property type="match status" value="1"/>
</dbReference>
<evidence type="ECO:0000313" key="1">
    <source>
        <dbReference type="EMBL" id="SPN79324.1"/>
    </source>
</evidence>
<organism evidence="1">
    <name type="scientific">Cedratvirus Zaza IHUMI</name>
    <dbReference type="NCBI Taxonomy" id="2126979"/>
    <lineage>
        <taxon>Viruses</taxon>
        <taxon>Pithoviruses</taxon>
    </lineage>
</organism>
<dbReference type="Proteomes" id="UP000270547">
    <property type="component" value="Segment"/>
</dbReference>
<reference evidence="1" key="1">
    <citation type="submission" date="2018-03" db="EMBL/GenBank/DDBJ databases">
        <authorList>
            <consortium name="Urmite Genomes"/>
        </authorList>
    </citation>
    <scope>NUCLEOTIDE SEQUENCE [LARGE SCALE GENOMIC DNA]</scope>
    <source>
        <strain evidence="1">IHUMI-S29</strain>
    </source>
</reference>
<dbReference type="InterPro" id="IPR036047">
    <property type="entry name" value="F-box-like_dom_sf"/>
</dbReference>
<accession>A0A2R8FEB7</accession>
<name>A0A2R8FEB7_9VIRU</name>
<protein>
    <submittedName>
        <fullName evidence="1">F-box domain-containing protein</fullName>
    </submittedName>
</protein>
<dbReference type="EMBL" id="LT994652">
    <property type="protein sequence ID" value="SPN79324.1"/>
    <property type="molecule type" value="Genomic_DNA"/>
</dbReference>